<protein>
    <submittedName>
        <fullName evidence="1">Uncharacterized protein</fullName>
    </submittedName>
</protein>
<dbReference type="EMBL" id="RBNI01009571">
    <property type="protein sequence ID" value="RUP44112.1"/>
    <property type="molecule type" value="Genomic_DNA"/>
</dbReference>
<keyword evidence="2" id="KW-1185">Reference proteome</keyword>
<evidence type="ECO:0000313" key="2">
    <source>
        <dbReference type="Proteomes" id="UP000268093"/>
    </source>
</evidence>
<dbReference type="Proteomes" id="UP000268093">
    <property type="component" value="Unassembled WGS sequence"/>
</dbReference>
<sequence>MSLSFTDPQPILGPATANLYTKYVRITDETELRAHILRVRAILDNVYTCTIGTLYGVTHLTFAHTHTLCPYRTHVTIAASKSSGSRNPAS</sequence>
<reference evidence="1 2" key="1">
    <citation type="journal article" date="2018" name="New Phytol.">
        <title>Phylogenomics of Endogonaceae and evolution of mycorrhizas within Mucoromycota.</title>
        <authorList>
            <person name="Chang Y."/>
            <person name="Desiro A."/>
            <person name="Na H."/>
            <person name="Sandor L."/>
            <person name="Lipzen A."/>
            <person name="Clum A."/>
            <person name="Barry K."/>
            <person name="Grigoriev I.V."/>
            <person name="Martin F.M."/>
            <person name="Stajich J.E."/>
            <person name="Smith M.E."/>
            <person name="Bonito G."/>
            <person name="Spatafora J.W."/>
        </authorList>
    </citation>
    <scope>NUCLEOTIDE SEQUENCE [LARGE SCALE GENOMIC DNA]</scope>
    <source>
        <strain evidence="1 2">GMNB39</strain>
    </source>
</reference>
<gene>
    <name evidence="1" type="ORF">BC936DRAFT_149921</name>
</gene>
<organism evidence="1 2">
    <name type="scientific">Jimgerdemannia flammicorona</name>
    <dbReference type="NCBI Taxonomy" id="994334"/>
    <lineage>
        <taxon>Eukaryota</taxon>
        <taxon>Fungi</taxon>
        <taxon>Fungi incertae sedis</taxon>
        <taxon>Mucoromycota</taxon>
        <taxon>Mucoromycotina</taxon>
        <taxon>Endogonomycetes</taxon>
        <taxon>Endogonales</taxon>
        <taxon>Endogonaceae</taxon>
        <taxon>Jimgerdemannia</taxon>
    </lineage>
</organism>
<dbReference type="AlphaFoldDB" id="A0A433CZU3"/>
<evidence type="ECO:0000313" key="1">
    <source>
        <dbReference type="EMBL" id="RUP44112.1"/>
    </source>
</evidence>
<accession>A0A433CZU3</accession>
<name>A0A433CZU3_9FUNG</name>
<comment type="caution">
    <text evidence="1">The sequence shown here is derived from an EMBL/GenBank/DDBJ whole genome shotgun (WGS) entry which is preliminary data.</text>
</comment>
<proteinExistence type="predicted"/>